<dbReference type="EMBL" id="CP022046">
    <property type="protein sequence ID" value="ASE34296.1"/>
    <property type="molecule type" value="Genomic_DNA"/>
</dbReference>
<gene>
    <name evidence="3" type="ORF">CEP64_06795</name>
</gene>
<evidence type="ECO:0000256" key="1">
    <source>
        <dbReference type="SAM" id="Coils"/>
    </source>
</evidence>
<evidence type="ECO:0000313" key="3">
    <source>
        <dbReference type="EMBL" id="ASE34296.1"/>
    </source>
</evidence>
<dbReference type="KEGG" id="sscu:CEP64_06795"/>
<keyword evidence="1" id="KW-0175">Coiled coil</keyword>
<evidence type="ECO:0000313" key="4">
    <source>
        <dbReference type="Proteomes" id="UP000197058"/>
    </source>
</evidence>
<dbReference type="SUPFAM" id="SSF47162">
    <property type="entry name" value="Apolipoprotein"/>
    <property type="match status" value="1"/>
</dbReference>
<feature type="coiled-coil region" evidence="1">
    <location>
        <begin position="82"/>
        <end position="109"/>
    </location>
</feature>
<keyword evidence="2" id="KW-0812">Transmembrane</keyword>
<dbReference type="Proteomes" id="UP000197058">
    <property type="component" value="Chromosome"/>
</dbReference>
<organism evidence="3 4">
    <name type="scientific">Mammaliicoccus sciuri</name>
    <name type="common">Staphylococcus sciuri</name>
    <dbReference type="NCBI Taxonomy" id="1296"/>
    <lineage>
        <taxon>Bacteria</taxon>
        <taxon>Bacillati</taxon>
        <taxon>Bacillota</taxon>
        <taxon>Bacilli</taxon>
        <taxon>Bacillales</taxon>
        <taxon>Staphylococcaceae</taxon>
        <taxon>Mammaliicoccus</taxon>
    </lineage>
</organism>
<sequence>MDFVTRPEFEEHKNHMDSRFNTLEDNIKEVKQELTTTKLELKTDINNLRSEIKGDINNLRSEIKGDINNLRSEIKGDMNNLRTELKTDIKDLKDDLISLFDEKEKANKEEMKHTQIKWYIATTLIIIGFVGRILGFY</sequence>
<feature type="transmembrane region" description="Helical" evidence="2">
    <location>
        <begin position="118"/>
        <end position="136"/>
    </location>
</feature>
<dbReference type="AlphaFoldDB" id="A0AAI8GTX9"/>
<dbReference type="Gene3D" id="6.10.250.2700">
    <property type="match status" value="2"/>
</dbReference>
<evidence type="ECO:0000256" key="2">
    <source>
        <dbReference type="SAM" id="Phobius"/>
    </source>
</evidence>
<proteinExistence type="predicted"/>
<feature type="coiled-coil region" evidence="1">
    <location>
        <begin position="13"/>
        <end position="51"/>
    </location>
</feature>
<keyword evidence="2" id="KW-0472">Membrane</keyword>
<accession>A0AAI8GTX9</accession>
<protein>
    <submittedName>
        <fullName evidence="3">DUF1640 domain-containing protein</fullName>
    </submittedName>
</protein>
<dbReference type="RefSeq" id="WP_058591437.1">
    <property type="nucleotide sequence ID" value="NZ_CP022046.2"/>
</dbReference>
<keyword evidence="2" id="KW-1133">Transmembrane helix</keyword>
<reference evidence="4" key="1">
    <citation type="submission" date="2017-06" db="EMBL/GenBank/DDBJ databases">
        <title>FDA dAtabase for Regulatory Grade micrObial Sequences (FDA-ARGOS): Supporting development and validation of Infectious Disease Dx tests.</title>
        <authorList>
            <person name="Goldberg B."/>
            <person name="Campos J."/>
            <person name="Tallon L."/>
            <person name="Sadzewicz L."/>
            <person name="Sengamalay N."/>
            <person name="Ott S."/>
            <person name="Godinez A."/>
            <person name="Nagaraj S."/>
            <person name="Vavikolanu K."/>
            <person name="Nadendla S."/>
            <person name="George J."/>
            <person name="Geyer C."/>
            <person name="Sichtig H."/>
        </authorList>
    </citation>
    <scope>NUCLEOTIDE SEQUENCE [LARGE SCALE GENOMIC DNA]</scope>
    <source>
        <strain evidence="4">FDAARGOS_285</strain>
    </source>
</reference>
<name>A0AAI8GTX9_MAMSC</name>